<accession>A0A1T4Y0E3</accession>
<evidence type="ECO:0000259" key="2">
    <source>
        <dbReference type="Pfam" id="PF00857"/>
    </source>
</evidence>
<dbReference type="PANTHER" id="PTHR43540">
    <property type="entry name" value="PEROXYUREIDOACRYLATE/UREIDOACRYLATE AMIDOHYDROLASE-RELATED"/>
    <property type="match status" value="1"/>
</dbReference>
<dbReference type="Pfam" id="PF00857">
    <property type="entry name" value="Isochorismatase"/>
    <property type="match status" value="1"/>
</dbReference>
<protein>
    <submittedName>
        <fullName evidence="3">Nicotinamidase-related amidase</fullName>
    </submittedName>
</protein>
<dbReference type="SUPFAM" id="SSF52499">
    <property type="entry name" value="Isochorismatase-like hydrolases"/>
    <property type="match status" value="1"/>
</dbReference>
<dbReference type="PANTHER" id="PTHR43540:SF6">
    <property type="entry name" value="ISOCHORISMATASE-LIKE DOMAIN-CONTAINING PROTEIN"/>
    <property type="match status" value="1"/>
</dbReference>
<dbReference type="EMBL" id="FUYB01000029">
    <property type="protein sequence ID" value="SKA95269.1"/>
    <property type="molecule type" value="Genomic_DNA"/>
</dbReference>
<organism evidence="3 4">
    <name type="scientific">Thiothrix eikelboomii</name>
    <dbReference type="NCBI Taxonomy" id="92487"/>
    <lineage>
        <taxon>Bacteria</taxon>
        <taxon>Pseudomonadati</taxon>
        <taxon>Pseudomonadota</taxon>
        <taxon>Gammaproteobacteria</taxon>
        <taxon>Thiotrichales</taxon>
        <taxon>Thiotrichaceae</taxon>
        <taxon>Thiothrix</taxon>
    </lineage>
</organism>
<proteinExistence type="predicted"/>
<keyword evidence="1" id="KW-0378">Hydrolase</keyword>
<keyword evidence="4" id="KW-1185">Reference proteome</keyword>
<dbReference type="InterPro" id="IPR036380">
    <property type="entry name" value="Isochorismatase-like_sf"/>
</dbReference>
<dbReference type="OrthoDB" id="1157330at2"/>
<gene>
    <name evidence="3" type="ORF">SAMN02745130_03744</name>
</gene>
<name>A0A1T4Y0E3_9GAMM</name>
<evidence type="ECO:0000256" key="1">
    <source>
        <dbReference type="ARBA" id="ARBA00022801"/>
    </source>
</evidence>
<dbReference type="GO" id="GO:0016787">
    <property type="term" value="F:hydrolase activity"/>
    <property type="evidence" value="ECO:0007669"/>
    <property type="project" value="UniProtKB-KW"/>
</dbReference>
<dbReference type="Gene3D" id="3.40.50.850">
    <property type="entry name" value="Isochorismatase-like"/>
    <property type="match status" value="1"/>
</dbReference>
<dbReference type="Proteomes" id="UP000190460">
    <property type="component" value="Unassembled WGS sequence"/>
</dbReference>
<dbReference type="STRING" id="92487.SAMN02745130_03744"/>
<evidence type="ECO:0000313" key="4">
    <source>
        <dbReference type="Proteomes" id="UP000190460"/>
    </source>
</evidence>
<sequence>MSDTALLVIDVQESFKHRPYWSEQDFPSFQTKLLNLIHTARERGWAIVYILHEEDRGAFSQASGFVRLMDFLQPKANEPIFTKRVHNALTESGLQAWLHDQSISQLKISGIRTEQCCETTTRVASDLGYSVDFVLDATLTFAMQHPLNQSLVSPEQIKAHTAMVLKDRFAQITNTADYT</sequence>
<dbReference type="InterPro" id="IPR000868">
    <property type="entry name" value="Isochorismatase-like_dom"/>
</dbReference>
<dbReference type="InterPro" id="IPR050272">
    <property type="entry name" value="Isochorismatase-like_hydrls"/>
</dbReference>
<reference evidence="3 4" key="1">
    <citation type="submission" date="2017-02" db="EMBL/GenBank/DDBJ databases">
        <authorList>
            <person name="Peterson S.W."/>
        </authorList>
    </citation>
    <scope>NUCLEOTIDE SEQUENCE [LARGE SCALE GENOMIC DNA]</scope>
    <source>
        <strain evidence="3 4">ATCC 49788</strain>
    </source>
</reference>
<evidence type="ECO:0000313" key="3">
    <source>
        <dbReference type="EMBL" id="SKA95269.1"/>
    </source>
</evidence>
<dbReference type="AlphaFoldDB" id="A0A1T4Y0E3"/>
<dbReference type="RefSeq" id="WP_078924175.1">
    <property type="nucleotide sequence ID" value="NZ_FUYB01000029.1"/>
</dbReference>
<feature type="domain" description="Isochorismatase-like" evidence="2">
    <location>
        <begin position="4"/>
        <end position="144"/>
    </location>
</feature>